<dbReference type="AlphaFoldDB" id="A0A1J1GN54"/>
<dbReference type="VEuPathDB" id="PlasmoDB:PGAL8A_00160500"/>
<protein>
    <submittedName>
        <fullName evidence="1">Uncharacterized protein</fullName>
    </submittedName>
</protein>
<dbReference type="OrthoDB" id="372668at2759"/>
<evidence type="ECO:0000313" key="1">
    <source>
        <dbReference type="EMBL" id="CRG93897.1"/>
    </source>
</evidence>
<accession>A0A1J1GN54</accession>
<evidence type="ECO:0000313" key="2">
    <source>
        <dbReference type="Proteomes" id="UP000220797"/>
    </source>
</evidence>
<reference evidence="1" key="1">
    <citation type="submission" date="2015-04" db="EMBL/GenBank/DDBJ databases">
        <authorList>
            <consortium name="Pathogen Informatics"/>
        </authorList>
    </citation>
    <scope>NUCLEOTIDE SEQUENCE [LARGE SCALE GENOMIC DNA]</scope>
    <source>
        <strain evidence="1">8A</strain>
    </source>
</reference>
<name>A0A1J1GN54_PLAGA</name>
<dbReference type="GeneID" id="39730130"/>
<dbReference type="RefSeq" id="XP_028526718.1">
    <property type="nucleotide sequence ID" value="XM_028675159.1"/>
</dbReference>
<keyword evidence="2" id="KW-1185">Reference proteome</keyword>
<dbReference type="Proteomes" id="UP000220797">
    <property type="component" value="Unassembled WGS sequence"/>
</dbReference>
<gene>
    <name evidence="1" type="ORF">PGAL8A_00160500</name>
</gene>
<dbReference type="EMBL" id="CVMV01000019">
    <property type="protein sequence ID" value="CRG93897.1"/>
    <property type="molecule type" value="Genomic_DNA"/>
</dbReference>
<proteinExistence type="predicted"/>
<organism evidence="1 2">
    <name type="scientific">Plasmodium gallinaceum</name>
    <dbReference type="NCBI Taxonomy" id="5849"/>
    <lineage>
        <taxon>Eukaryota</taxon>
        <taxon>Sar</taxon>
        <taxon>Alveolata</taxon>
        <taxon>Apicomplexa</taxon>
        <taxon>Aconoidasida</taxon>
        <taxon>Haemosporida</taxon>
        <taxon>Plasmodiidae</taxon>
        <taxon>Plasmodium</taxon>
        <taxon>Plasmodium (Haemamoeba)</taxon>
    </lineage>
</organism>
<sequence length="298" mass="36359">MKNIKNKNILNKNYNNNNDINNLNLENLKLQLFKEYNKKKPIKENLYELSNKNKKYKNYKNKEININTNIKLNNKNYMKTKNNIPFNVSSTSNINNNFYKDCSAPYYNQKKNENYEKRECFTKYENSENQEINDLENEVIDFKNVLIYRHIDNDSFHLNKNHYNEYENNEFNDNLENSLEDTFFDIHTQNEIEKNHVNLNSNIDKNNNTTYKNFKNDENNEKQLLLDHIKRLEYQNNIFLNNLLNMYYVCVDYMKMQDEKIKKKDEIILFQNKIINNLRKREKLDDTNIYNNLDCNYK</sequence>
<comment type="caution">
    <text evidence="1">The sequence shown here is derived from an EMBL/GenBank/DDBJ whole genome shotgun (WGS) entry which is preliminary data.</text>
</comment>